<organism evidence="2 3">
    <name type="scientific">Entamoeba invadens IP1</name>
    <dbReference type="NCBI Taxonomy" id="370355"/>
    <lineage>
        <taxon>Eukaryota</taxon>
        <taxon>Amoebozoa</taxon>
        <taxon>Evosea</taxon>
        <taxon>Archamoebae</taxon>
        <taxon>Mastigamoebida</taxon>
        <taxon>Entamoebidae</taxon>
        <taxon>Entamoeba</taxon>
    </lineage>
</organism>
<protein>
    <submittedName>
        <fullName evidence="2">Uncharacterized protein</fullName>
    </submittedName>
</protein>
<evidence type="ECO:0000313" key="2">
    <source>
        <dbReference type="EMBL" id="ELP91958.1"/>
    </source>
</evidence>
<gene>
    <name evidence="2" type="ORF">EIN_400980</name>
</gene>
<evidence type="ECO:0000313" key="3">
    <source>
        <dbReference type="Proteomes" id="UP000014680"/>
    </source>
</evidence>
<name>A0A0A1UA86_ENTIV</name>
<dbReference type="AlphaFoldDB" id="A0A0A1UA86"/>
<dbReference type="VEuPathDB" id="AmoebaDB:EIN_400980"/>
<sequence>MTKINSTVLSTIILYIDSVTTLRTFIKISRHTLKSISVLQNNPIHILRYIPFLFEYSSNIKTLSGSIIQLQKYLIGDDLKKFECIDCSHILINPKLIRSNFINKIVSLKILSCDILQILDFANLSKLVIVSTCDLGFESTFLKNLLKLKTLLKLQTVVLYMKSASQNFLKQIEKWCQTHQNIFVGIGVLQEVRFDKPDTQNFQIVSFDIKNEISLNFETKKENENIQKITRKIEQLDNLEFGELLFEMSKNENKKLRLEITKNLVEEFNFSTTCFDCLELQVMNGKHLKFSSNSKIHNLSIETKKCLIDLKTIFLNKNIVILKINGEVLLDKTEKSELFFKAPKHILAMSSNIKNSQRVYYDFSNNFSCLTQLELISLNDTFDLKDFENLEEIKIECLAKTKCHINLPHKYKTHLFHCSPFRDEIMNYRRALFVKSLKAKITFERLEEFSDIQIEGNIEELNLEKCKECVILKVLSNAKLTQIVPYTFDYTLWVNKVFKGTVFGYGKSKVLMTKELVLTGNIIVVNEIAHSNTTRLEEQSVIYYNVGKYSHIKIDSKYINKITGISFGEKNFDCTVQKSERVKKEVEVNQNVVIGKDVGVVSKRDEKSVFVCQKQKNENKVGGKGGVKGFGISSNTKKGLYKTSEDEYEEDDMEYEEEDLKEEEKKYLI</sequence>
<dbReference type="EMBL" id="KB206411">
    <property type="protein sequence ID" value="ELP91958.1"/>
    <property type="molecule type" value="Genomic_DNA"/>
</dbReference>
<feature type="region of interest" description="Disordered" evidence="1">
    <location>
        <begin position="630"/>
        <end position="669"/>
    </location>
</feature>
<dbReference type="Proteomes" id="UP000014680">
    <property type="component" value="Unassembled WGS sequence"/>
</dbReference>
<feature type="compositionally biased region" description="Acidic residues" evidence="1">
    <location>
        <begin position="646"/>
        <end position="661"/>
    </location>
</feature>
<dbReference type="KEGG" id="eiv:EIN_400980"/>
<accession>A0A0A1UA86</accession>
<dbReference type="GeneID" id="14890847"/>
<dbReference type="RefSeq" id="XP_004258729.1">
    <property type="nucleotide sequence ID" value="XM_004258681.1"/>
</dbReference>
<keyword evidence="3" id="KW-1185">Reference proteome</keyword>
<proteinExistence type="predicted"/>
<evidence type="ECO:0000256" key="1">
    <source>
        <dbReference type="SAM" id="MobiDB-lite"/>
    </source>
</evidence>
<reference evidence="2 3" key="1">
    <citation type="submission" date="2012-10" db="EMBL/GenBank/DDBJ databases">
        <authorList>
            <person name="Zafar N."/>
            <person name="Inman J."/>
            <person name="Hall N."/>
            <person name="Lorenzi H."/>
            <person name="Caler E."/>
        </authorList>
    </citation>
    <scope>NUCLEOTIDE SEQUENCE [LARGE SCALE GENOMIC DNA]</scope>
    <source>
        <strain evidence="2 3">IP1</strain>
    </source>
</reference>